<name>A0ABT2N8M8_9CYAN</name>
<protein>
    <submittedName>
        <fullName evidence="2">TIGR03985 family CRISPR-associated protein</fullName>
    </submittedName>
</protein>
<feature type="domain" description="WYL" evidence="1">
    <location>
        <begin position="272"/>
        <end position="328"/>
    </location>
</feature>
<evidence type="ECO:0000313" key="2">
    <source>
        <dbReference type="EMBL" id="MCT7979032.1"/>
    </source>
</evidence>
<dbReference type="InterPro" id="IPR023816">
    <property type="entry name" value="CRISPR-assoc_CYA0889"/>
</dbReference>
<comment type="caution">
    <text evidence="2">The sequence shown here is derived from an EMBL/GenBank/DDBJ whole genome shotgun (WGS) entry which is preliminary data.</text>
</comment>
<dbReference type="RefSeq" id="WP_261235931.1">
    <property type="nucleotide sequence ID" value="NZ_JAMXFA010000018.1"/>
</dbReference>
<evidence type="ECO:0000313" key="3">
    <source>
        <dbReference type="Proteomes" id="UP001525961"/>
    </source>
</evidence>
<evidence type="ECO:0000259" key="1">
    <source>
        <dbReference type="Pfam" id="PF13280"/>
    </source>
</evidence>
<accession>A0ABT2N8M8</accession>
<reference evidence="2 3" key="1">
    <citation type="journal article" date="2022" name="Front. Microbiol.">
        <title>High genomic differentiation and limited gene flow indicate recent cryptic speciation within the genus Laspinema (cyanobacteria).</title>
        <authorList>
            <person name="Stanojkovic A."/>
            <person name="Skoupy S."/>
            <person name="Skaloud P."/>
            <person name="Dvorak P."/>
        </authorList>
    </citation>
    <scope>NUCLEOTIDE SEQUENCE [LARGE SCALE GENOMIC DNA]</scope>
    <source>
        <strain evidence="2 3">D3b</strain>
    </source>
</reference>
<keyword evidence="3" id="KW-1185">Reference proteome</keyword>
<dbReference type="NCBIfam" id="TIGR03985">
    <property type="entry name" value="TIGR03985 family CRISPR-associated protein"/>
    <property type="match status" value="1"/>
</dbReference>
<gene>
    <name evidence="2" type="ORF">NG792_15075</name>
</gene>
<dbReference type="InterPro" id="IPR026881">
    <property type="entry name" value="WYL_dom"/>
</dbReference>
<organism evidence="2 3">
    <name type="scientific">Laspinema olomoucense D3b</name>
    <dbReference type="NCBI Taxonomy" id="2953688"/>
    <lineage>
        <taxon>Bacteria</taxon>
        <taxon>Bacillati</taxon>
        <taxon>Cyanobacteriota</taxon>
        <taxon>Cyanophyceae</taxon>
        <taxon>Oscillatoriophycideae</taxon>
        <taxon>Oscillatoriales</taxon>
        <taxon>Laspinemataceae</taxon>
        <taxon>Laspinema</taxon>
        <taxon>Laspinema olomoucense</taxon>
    </lineage>
</organism>
<sequence length="487" mass="56387">MSASFTYPPSPDILQWLAGGQLGNRLLRSLRLWVLLTQLYGERSPWAMDLPQPFGYPHLRDRLFAPTHGKSDLLTAEQLEYQCTDGRCICHRTVTELLLTAEQSPESWMPDVIHLSGLATEELEELVQQAPFTTVHRSIRDDLKQLAELGWLESVSRGKYQCISLEELPRLPGLQRAIAPQPDAALLSLSQVRELLPLLEDISFIQPNLEVLIQSLWEQVASDAKPAEPLDNRRQRRIFIHLDYILSPEVQEQVDTYQDQLEQLWRTSSSGVVQFEYELAQGGIVQFTTYPVCLHYVRRAKYLSAWGETPEGEMGWHNYRLDRITSPKLTVLAWGDPQIPKLLREMRREGGLPTSKEVEAELEAAWGFNFYLPRKLLLLRFPRDFARRYVEGTVRHGTFEPVEYDSLRDLVRRQVQDEGDRTAALQVLANRSETDAYYRAWIREGDINVRMRLRSWRPNGEVILPQSLRRQMAQEATRELSHYRSLL</sequence>
<dbReference type="Pfam" id="PF13280">
    <property type="entry name" value="WYL"/>
    <property type="match status" value="1"/>
</dbReference>
<dbReference type="Proteomes" id="UP001525961">
    <property type="component" value="Unassembled WGS sequence"/>
</dbReference>
<dbReference type="EMBL" id="JAMXFA010000018">
    <property type="protein sequence ID" value="MCT7979032.1"/>
    <property type="molecule type" value="Genomic_DNA"/>
</dbReference>
<proteinExistence type="predicted"/>